<feature type="region of interest" description="Disordered" evidence="7">
    <location>
        <begin position="612"/>
        <end position="639"/>
    </location>
</feature>
<feature type="compositionally biased region" description="Pro residues" evidence="7">
    <location>
        <begin position="342"/>
        <end position="355"/>
    </location>
</feature>
<keyword evidence="3 6" id="KW-0547">Nucleotide-binding</keyword>
<dbReference type="RefSeq" id="WP_184574396.1">
    <property type="nucleotide sequence ID" value="NZ_JACHJT010000001.1"/>
</dbReference>
<dbReference type="Gene3D" id="1.10.510.10">
    <property type="entry name" value="Transferase(Phosphotransferase) domain 1"/>
    <property type="match status" value="1"/>
</dbReference>
<name>A0A7W7W0A8_9ACTN</name>
<feature type="domain" description="Protein kinase" evidence="9">
    <location>
        <begin position="24"/>
        <end position="282"/>
    </location>
</feature>
<feature type="transmembrane region" description="Helical" evidence="8">
    <location>
        <begin position="454"/>
        <end position="478"/>
    </location>
</feature>
<dbReference type="Gene3D" id="2.60.40.1240">
    <property type="match status" value="1"/>
</dbReference>
<keyword evidence="11" id="KW-1185">Reference proteome</keyword>
<keyword evidence="2" id="KW-0732">Signal</keyword>
<dbReference type="InterPro" id="IPR008271">
    <property type="entry name" value="Ser/Thr_kinase_AS"/>
</dbReference>
<dbReference type="GO" id="GO:0004674">
    <property type="term" value="F:protein serine/threonine kinase activity"/>
    <property type="evidence" value="ECO:0007669"/>
    <property type="project" value="TreeGrafter"/>
</dbReference>
<feature type="compositionally biased region" description="Pro residues" evidence="7">
    <location>
        <begin position="318"/>
        <end position="335"/>
    </location>
</feature>
<dbReference type="InterPro" id="IPR029051">
    <property type="entry name" value="DUF4352"/>
</dbReference>
<evidence type="ECO:0000259" key="9">
    <source>
        <dbReference type="PROSITE" id="PS50011"/>
    </source>
</evidence>
<sequence length="639" mass="67338">MPSDGLPKNLEPLAAGDPATIGPYVLSGRLGSGGMGTVYLGRTPEKGSQVAIKVIRPELAFDEATRARFRDEMENARRVASFCTAKVLDHGTFENRPYMVTEYISGTPLAEQIAEHGSLDSSTLHGFALGVAAALAAIHSTGLVHRDLKPANVLLSISGPRVIDFGIARAMNTMTNHTKTGIVMGSPGWMAPEQLLEEKVTTSADIFAWGCLVAFAGNGVHPFGNGDAMTLGKRVLFAEPQIGNLDSPLDRLVPQALAKEPDRRPKAQDLLLELAGGEDETANANDMVSHALHQSWRPNLPPMPPGAGPMGPNGPQAPHGPPGPPAPQGPPPPHPAGGGMHPPGPPHGGPAPRPAGPGAGQPPQQAPIPAGQQAYQGQQMQHPGPGSAQQPPVHHSGQFPVVSPHQTGPIPQVGPQQPDGPGTGASRPQAQPYVPPAAPPPHHPMQPARKRTRWVILTAIVAAVLVALFALLTVLFFGDEDEPDNSQNAAQEEDQDADGTDRDSGPSGSALDGATDGRMVFQVNEYTCGAEIPGRSSPSESGMYCTFDLRVENTSGSTITLDHGWQRLQTASGDFHRPAKPSIEEQDESLWEEIPTGDEARGSLVFLVPDDAEPEELMLHSQDGGDSARVDLSDIPRRN</sequence>
<keyword evidence="1" id="KW-0808">Transferase</keyword>
<dbReference type="AlphaFoldDB" id="A0A7W7W0A8"/>
<dbReference type="CDD" id="cd14014">
    <property type="entry name" value="STKc_PknB_like"/>
    <property type="match status" value="1"/>
</dbReference>
<dbReference type="InterPro" id="IPR017441">
    <property type="entry name" value="Protein_kinase_ATP_BS"/>
</dbReference>
<feature type="compositionally biased region" description="Low complexity" evidence="7">
    <location>
        <begin position="406"/>
        <end position="420"/>
    </location>
</feature>
<evidence type="ECO:0000256" key="7">
    <source>
        <dbReference type="SAM" id="MobiDB-lite"/>
    </source>
</evidence>
<dbReference type="InterPro" id="IPR000719">
    <property type="entry name" value="Prot_kinase_dom"/>
</dbReference>
<keyword evidence="4" id="KW-0418">Kinase</keyword>
<dbReference type="Proteomes" id="UP000523007">
    <property type="component" value="Unassembled WGS sequence"/>
</dbReference>
<proteinExistence type="predicted"/>
<dbReference type="EMBL" id="JACHJT010000001">
    <property type="protein sequence ID" value="MBB4929712.1"/>
    <property type="molecule type" value="Genomic_DNA"/>
</dbReference>
<dbReference type="Pfam" id="PF11611">
    <property type="entry name" value="DUF4352"/>
    <property type="match status" value="1"/>
</dbReference>
<protein>
    <recommendedName>
        <fullName evidence="9">Protein kinase domain-containing protein</fullName>
    </recommendedName>
</protein>
<dbReference type="SUPFAM" id="SSF56112">
    <property type="entry name" value="Protein kinase-like (PK-like)"/>
    <property type="match status" value="1"/>
</dbReference>
<evidence type="ECO:0000313" key="10">
    <source>
        <dbReference type="EMBL" id="MBB4929712.1"/>
    </source>
</evidence>
<evidence type="ECO:0000256" key="4">
    <source>
        <dbReference type="ARBA" id="ARBA00022777"/>
    </source>
</evidence>
<comment type="caution">
    <text evidence="10">The sequence shown here is derived from an EMBL/GenBank/DDBJ whole genome shotgun (WGS) entry which is preliminary data.</text>
</comment>
<dbReference type="InterPro" id="IPR029050">
    <property type="entry name" value="Immunoprotect_excell_Ig-like"/>
</dbReference>
<dbReference type="Pfam" id="PF00069">
    <property type="entry name" value="Pkinase"/>
    <property type="match status" value="1"/>
</dbReference>
<feature type="compositionally biased region" description="Low complexity" evidence="7">
    <location>
        <begin position="361"/>
        <end position="384"/>
    </location>
</feature>
<keyword evidence="8" id="KW-1133">Transmembrane helix</keyword>
<dbReference type="PROSITE" id="PS00107">
    <property type="entry name" value="PROTEIN_KINASE_ATP"/>
    <property type="match status" value="1"/>
</dbReference>
<dbReference type="PROSITE" id="PS50011">
    <property type="entry name" value="PROTEIN_KINASE_DOM"/>
    <property type="match status" value="1"/>
</dbReference>
<dbReference type="PANTHER" id="PTHR43289:SF34">
    <property type="entry name" value="SERINE_THREONINE-PROTEIN KINASE YBDM-RELATED"/>
    <property type="match status" value="1"/>
</dbReference>
<dbReference type="PROSITE" id="PS00108">
    <property type="entry name" value="PROTEIN_KINASE_ST"/>
    <property type="match status" value="1"/>
</dbReference>
<evidence type="ECO:0000256" key="8">
    <source>
        <dbReference type="SAM" id="Phobius"/>
    </source>
</evidence>
<evidence type="ECO:0000313" key="11">
    <source>
        <dbReference type="Proteomes" id="UP000523007"/>
    </source>
</evidence>
<evidence type="ECO:0000256" key="3">
    <source>
        <dbReference type="ARBA" id="ARBA00022741"/>
    </source>
</evidence>
<evidence type="ECO:0000256" key="2">
    <source>
        <dbReference type="ARBA" id="ARBA00022729"/>
    </source>
</evidence>
<dbReference type="PANTHER" id="PTHR43289">
    <property type="entry name" value="MITOGEN-ACTIVATED PROTEIN KINASE KINASE KINASE 20-RELATED"/>
    <property type="match status" value="1"/>
</dbReference>
<gene>
    <name evidence="10" type="ORF">F4561_000532</name>
</gene>
<feature type="region of interest" description="Disordered" evidence="7">
    <location>
        <begin position="481"/>
        <end position="516"/>
    </location>
</feature>
<feature type="compositionally biased region" description="Basic and acidic residues" evidence="7">
    <location>
        <begin position="626"/>
        <end position="639"/>
    </location>
</feature>
<keyword evidence="8" id="KW-0472">Membrane</keyword>
<keyword evidence="5 6" id="KW-0067">ATP-binding</keyword>
<keyword evidence="8" id="KW-0812">Transmembrane</keyword>
<feature type="binding site" evidence="6">
    <location>
        <position position="53"/>
    </location>
    <ligand>
        <name>ATP</name>
        <dbReference type="ChEBI" id="CHEBI:30616"/>
    </ligand>
</feature>
<evidence type="ECO:0000256" key="6">
    <source>
        <dbReference type="PROSITE-ProRule" id="PRU10141"/>
    </source>
</evidence>
<evidence type="ECO:0000256" key="5">
    <source>
        <dbReference type="ARBA" id="ARBA00022840"/>
    </source>
</evidence>
<feature type="compositionally biased region" description="Pro residues" evidence="7">
    <location>
        <begin position="433"/>
        <end position="444"/>
    </location>
</feature>
<reference evidence="10 11" key="1">
    <citation type="submission" date="2020-08" db="EMBL/GenBank/DDBJ databases">
        <title>Sequencing the genomes of 1000 actinobacteria strains.</title>
        <authorList>
            <person name="Klenk H.-P."/>
        </authorList>
    </citation>
    <scope>NUCLEOTIDE SEQUENCE [LARGE SCALE GENOMIC DNA]</scope>
    <source>
        <strain evidence="10 11">DSM 102030</strain>
    </source>
</reference>
<organism evidence="10 11">
    <name type="scientific">Lipingzhangella halophila</name>
    <dbReference type="NCBI Taxonomy" id="1783352"/>
    <lineage>
        <taxon>Bacteria</taxon>
        <taxon>Bacillati</taxon>
        <taxon>Actinomycetota</taxon>
        <taxon>Actinomycetes</taxon>
        <taxon>Streptosporangiales</taxon>
        <taxon>Nocardiopsidaceae</taxon>
        <taxon>Lipingzhangella</taxon>
    </lineage>
</organism>
<accession>A0A7W7W0A8</accession>
<dbReference type="InterPro" id="IPR011009">
    <property type="entry name" value="Kinase-like_dom_sf"/>
</dbReference>
<dbReference type="Gene3D" id="3.30.200.20">
    <property type="entry name" value="Phosphorylase Kinase, domain 1"/>
    <property type="match status" value="1"/>
</dbReference>
<evidence type="ECO:0000256" key="1">
    <source>
        <dbReference type="ARBA" id="ARBA00022679"/>
    </source>
</evidence>
<dbReference type="SMART" id="SM00220">
    <property type="entry name" value="S_TKc"/>
    <property type="match status" value="1"/>
</dbReference>
<dbReference type="GO" id="GO:0005524">
    <property type="term" value="F:ATP binding"/>
    <property type="evidence" value="ECO:0007669"/>
    <property type="project" value="UniProtKB-UniRule"/>
</dbReference>
<feature type="region of interest" description="Disordered" evidence="7">
    <location>
        <begin position="295"/>
        <end position="447"/>
    </location>
</feature>